<organism evidence="1 2">
    <name type="scientific">Brachionus calyciflorus</name>
    <dbReference type="NCBI Taxonomy" id="104777"/>
    <lineage>
        <taxon>Eukaryota</taxon>
        <taxon>Metazoa</taxon>
        <taxon>Spiralia</taxon>
        <taxon>Gnathifera</taxon>
        <taxon>Rotifera</taxon>
        <taxon>Eurotatoria</taxon>
        <taxon>Monogononta</taxon>
        <taxon>Pseudotrocha</taxon>
        <taxon>Ploima</taxon>
        <taxon>Brachionidae</taxon>
        <taxon>Brachionus</taxon>
    </lineage>
</organism>
<sequence length="105" mass="12168">MSIIEKKVLYIDSNFATNEYDNSPKTSSSNNRIPLASLISSDPNFYNNLNDSSFNYIESITDRSPLQKMREAKRQEEIQIQNRISERINAITKEDIDSEVKQEFS</sequence>
<proteinExistence type="predicted"/>
<dbReference type="EMBL" id="CAJNOC010007505">
    <property type="protein sequence ID" value="CAF1100169.1"/>
    <property type="molecule type" value="Genomic_DNA"/>
</dbReference>
<evidence type="ECO:0000313" key="2">
    <source>
        <dbReference type="Proteomes" id="UP000663879"/>
    </source>
</evidence>
<accession>A0A814P170</accession>
<dbReference type="Proteomes" id="UP000663879">
    <property type="component" value="Unassembled WGS sequence"/>
</dbReference>
<keyword evidence="2" id="KW-1185">Reference proteome</keyword>
<protein>
    <submittedName>
        <fullName evidence="1">Uncharacterized protein</fullName>
    </submittedName>
</protein>
<gene>
    <name evidence="1" type="ORF">OXX778_LOCUS21108</name>
</gene>
<reference evidence="1" key="1">
    <citation type="submission" date="2021-02" db="EMBL/GenBank/DDBJ databases">
        <authorList>
            <person name="Nowell W R."/>
        </authorList>
    </citation>
    <scope>NUCLEOTIDE SEQUENCE</scope>
    <source>
        <strain evidence="1">Ploen Becks lab</strain>
    </source>
</reference>
<comment type="caution">
    <text evidence="1">The sequence shown here is derived from an EMBL/GenBank/DDBJ whole genome shotgun (WGS) entry which is preliminary data.</text>
</comment>
<dbReference type="AlphaFoldDB" id="A0A814P170"/>
<evidence type="ECO:0000313" key="1">
    <source>
        <dbReference type="EMBL" id="CAF1100169.1"/>
    </source>
</evidence>
<name>A0A814P170_9BILA</name>